<proteinExistence type="predicted"/>
<reference evidence="1 2" key="1">
    <citation type="submission" date="2018-06" db="EMBL/GenBank/DDBJ databases">
        <title>Whole Genome Sequence of an efficient microsymbiont, Rhizobium tropici.</title>
        <authorList>
            <person name="Srinivasan R."/>
            <person name="Singh H.V."/>
            <person name="Srivastava R."/>
            <person name="Kumari B."/>
            <person name="Radhakrishna A."/>
        </authorList>
    </citation>
    <scope>NUCLEOTIDE SEQUENCE [LARGE SCALE GENOMIC DNA]</scope>
    <source>
        <strain evidence="1 2">IGFRI Rhizo-19</strain>
    </source>
</reference>
<protein>
    <submittedName>
        <fullName evidence="1">Uncharacterized protein</fullName>
    </submittedName>
</protein>
<accession>A0A329Y3I8</accession>
<dbReference type="EMBL" id="QMKK01000056">
    <property type="protein sequence ID" value="RAX37847.1"/>
    <property type="molecule type" value="Genomic_DNA"/>
</dbReference>
<sequence>MLQVIISVNIAGAPEAVRRPDRIGAAIALVQFIGSAIADMAAAHSGQVGSPFVPTVKTKFPSTSGVLTYVRAALELKVNGKQGSPGGLQP</sequence>
<evidence type="ECO:0000313" key="2">
    <source>
        <dbReference type="Proteomes" id="UP000251205"/>
    </source>
</evidence>
<organism evidence="1 2">
    <name type="scientific">Rhizobium tropici</name>
    <dbReference type="NCBI Taxonomy" id="398"/>
    <lineage>
        <taxon>Bacteria</taxon>
        <taxon>Pseudomonadati</taxon>
        <taxon>Pseudomonadota</taxon>
        <taxon>Alphaproteobacteria</taxon>
        <taxon>Hyphomicrobiales</taxon>
        <taxon>Rhizobiaceae</taxon>
        <taxon>Rhizobium/Agrobacterium group</taxon>
        <taxon>Rhizobium</taxon>
    </lineage>
</organism>
<evidence type="ECO:0000313" key="1">
    <source>
        <dbReference type="EMBL" id="RAX37847.1"/>
    </source>
</evidence>
<gene>
    <name evidence="1" type="ORF">DQ393_29595</name>
</gene>
<dbReference type="RefSeq" id="WP_112345282.1">
    <property type="nucleotide sequence ID" value="NZ_QMKK01000056.1"/>
</dbReference>
<dbReference type="Proteomes" id="UP000251205">
    <property type="component" value="Unassembled WGS sequence"/>
</dbReference>
<dbReference type="AlphaFoldDB" id="A0A329Y3I8"/>
<comment type="caution">
    <text evidence="1">The sequence shown here is derived from an EMBL/GenBank/DDBJ whole genome shotgun (WGS) entry which is preliminary data.</text>
</comment>
<name>A0A329Y3I8_RHITR</name>